<evidence type="ECO:0000313" key="3">
    <source>
        <dbReference type="Proteomes" id="UP000259026"/>
    </source>
</evidence>
<protein>
    <submittedName>
        <fullName evidence="2">Uncharacterized protein</fullName>
    </submittedName>
</protein>
<reference evidence="2 3" key="3">
    <citation type="submission" date="2018-09" db="EMBL/GenBank/DDBJ databases">
        <title>Giant CbK-like Caulobacter bacteriophages have genetically divergent genomes.</title>
        <authorList>
            <person name="Wilson K."/>
            <person name="Ely B."/>
        </authorList>
    </citation>
    <scope>NUCLEOTIDE SEQUENCE [LARGE SCALE GENOMIC DNA]</scope>
</reference>
<dbReference type="Proteomes" id="UP000259026">
    <property type="component" value="Segment"/>
</dbReference>
<evidence type="ECO:0000313" key="1">
    <source>
        <dbReference type="EMBL" id="AXQ68550.1"/>
    </source>
</evidence>
<evidence type="ECO:0000313" key="2">
    <source>
        <dbReference type="EMBL" id="AXQ69000.1"/>
    </source>
</evidence>
<name>A0A385EBH2_9CAUD</name>
<sequence length="189" mass="19951">MTQRYRLADQIKVANEVSNLLYSASDVVAVAAQYETTPAGQAKLAKLRSDLIGMSAGALTHKPPAAVLETLVWVVELAQDRATGADFNTPQEALDEHDALAFVCDWLKAQGQDVSPIIGAQPSSEALAKLVAARDAAQAELDALEVPALPEAVDVVADVLRYKDAQGDADDVLSALARAGFKVVREGEA</sequence>
<dbReference type="EMBL" id="MH588545">
    <property type="protein sequence ID" value="AXQ69000.1"/>
    <property type="molecule type" value="Genomic_DNA"/>
</dbReference>
<reference evidence="3" key="1">
    <citation type="submission" date="2018-07" db="EMBL/GenBank/DDBJ databases">
        <title>Giant CbK-like Caulobacter bacteriophages have genetically divergent genomes.</title>
        <authorList>
            <person name="Wilson K.M."/>
            <person name="Ely B."/>
        </authorList>
    </citation>
    <scope>NUCLEOTIDE SEQUENCE [LARGE SCALE GENOMIC DNA]</scope>
</reference>
<dbReference type="EMBL" id="MH588545">
    <property type="protein sequence ID" value="AXQ68550.1"/>
    <property type="molecule type" value="Genomic_DNA"/>
</dbReference>
<keyword evidence="3" id="KW-1185">Reference proteome</keyword>
<organism evidence="2 3">
    <name type="scientific">Caulobacter phage CcrPW</name>
    <dbReference type="NCBI Taxonomy" id="2283271"/>
    <lineage>
        <taxon>Viruses</taxon>
        <taxon>Duplodnaviria</taxon>
        <taxon>Heunggongvirae</taxon>
        <taxon>Uroviricota</taxon>
        <taxon>Caudoviricetes</taxon>
        <taxon>Jeanschmidtviridae</taxon>
        <taxon>Colossusvirus</taxon>
        <taxon>Colossusvirus PW</taxon>
    </lineage>
</organism>
<reference evidence="2" key="2">
    <citation type="submission" date="2018-07" db="EMBL/GenBank/DDBJ databases">
        <authorList>
            <person name="Quirk P.G."/>
            <person name="Krulwich T.A."/>
        </authorList>
    </citation>
    <scope>NUCLEOTIDE SEQUENCE</scope>
</reference>
<gene>
    <name evidence="1" type="ORF">CcrPW_gp011</name>
    <name evidence="2" type="ORF">CcrPW_gp461</name>
</gene>
<accession>A0A385EBH2</accession>
<proteinExistence type="predicted"/>